<dbReference type="EMBL" id="MVGT01001214">
    <property type="protein sequence ID" value="OVA13103.1"/>
    <property type="molecule type" value="Genomic_DNA"/>
</dbReference>
<reference evidence="2 3" key="1">
    <citation type="journal article" date="2017" name="Mol. Plant">
        <title>The Genome of Medicinal Plant Macleaya cordata Provides New Insights into Benzylisoquinoline Alkaloids Metabolism.</title>
        <authorList>
            <person name="Liu X."/>
            <person name="Liu Y."/>
            <person name="Huang P."/>
            <person name="Ma Y."/>
            <person name="Qing Z."/>
            <person name="Tang Q."/>
            <person name="Cao H."/>
            <person name="Cheng P."/>
            <person name="Zheng Y."/>
            <person name="Yuan Z."/>
            <person name="Zhou Y."/>
            <person name="Liu J."/>
            <person name="Tang Z."/>
            <person name="Zhuo Y."/>
            <person name="Zhang Y."/>
            <person name="Yu L."/>
            <person name="Huang J."/>
            <person name="Yang P."/>
            <person name="Peng Q."/>
            <person name="Zhang J."/>
            <person name="Jiang W."/>
            <person name="Zhang Z."/>
            <person name="Lin K."/>
            <person name="Ro D.K."/>
            <person name="Chen X."/>
            <person name="Xiong X."/>
            <person name="Shang Y."/>
            <person name="Huang S."/>
            <person name="Zeng J."/>
        </authorList>
    </citation>
    <scope>NUCLEOTIDE SEQUENCE [LARGE SCALE GENOMIC DNA]</scope>
    <source>
        <strain evidence="3">cv. BLH2017</strain>
        <tissue evidence="2">Root</tissue>
    </source>
</reference>
<dbReference type="OMA" id="CHALESN"/>
<protein>
    <recommendedName>
        <fullName evidence="1">DExH14 plug domain-containing protein</fullName>
    </recommendedName>
</protein>
<dbReference type="Proteomes" id="UP000195402">
    <property type="component" value="Unassembled WGS sequence"/>
</dbReference>
<evidence type="ECO:0000313" key="2">
    <source>
        <dbReference type="EMBL" id="OVA13103.1"/>
    </source>
</evidence>
<evidence type="ECO:0000259" key="1">
    <source>
        <dbReference type="Pfam" id="PF24557"/>
    </source>
</evidence>
<dbReference type="AlphaFoldDB" id="A0A200QRN3"/>
<proteinExistence type="predicted"/>
<accession>A0A200QRN3</accession>
<dbReference type="InParanoid" id="A0A200QRN3"/>
<keyword evidence="3" id="KW-1185">Reference proteome</keyword>
<sequence length="379" mass="42315">MGRVEDYTSGFGIENVGSVASFDEFPEIHTTLIRPTCNAKPSPKITNLQRPGNSLDDSELARKIVHRWEEALSEVRQAYKQFLGSVVVSEEFREVAKFVYNLFGRPEEEYNNTRRISEKKEELQKLLGYNVPDVKIQKVASLAQRLFILQPSGHEAATVSEAQVDGGKVDLRWLREECDHIVNRSGSQLSGDELAMTLCQVLDSDKAVDEIAGDLLDLVGDSAFETVQDLLKHRAIDVDAIRHGLVVLKSEKMTPNSQPRMPRYGTQVTIQTESEKQIDKLRRKEEKRHRRGTELGVEHGLSAGNFSSLLQASERKGLFDDLIGSGQGPNSFSVSSLPQGTARKHFKGYEEVSIPPTPTAQLKPGENLVPFISFRISLN</sequence>
<name>A0A200QRN3_MACCD</name>
<comment type="caution">
    <text evidence="2">The sequence shown here is derived from an EMBL/GenBank/DDBJ whole genome shotgun (WGS) entry which is preliminary data.</text>
</comment>
<organism evidence="2 3">
    <name type="scientific">Macleaya cordata</name>
    <name type="common">Five-seeded plume-poppy</name>
    <name type="synonym">Bocconia cordata</name>
    <dbReference type="NCBI Taxonomy" id="56857"/>
    <lineage>
        <taxon>Eukaryota</taxon>
        <taxon>Viridiplantae</taxon>
        <taxon>Streptophyta</taxon>
        <taxon>Embryophyta</taxon>
        <taxon>Tracheophyta</taxon>
        <taxon>Spermatophyta</taxon>
        <taxon>Magnoliopsida</taxon>
        <taxon>Ranunculales</taxon>
        <taxon>Papaveraceae</taxon>
        <taxon>Papaveroideae</taxon>
        <taxon>Macleaya</taxon>
    </lineage>
</organism>
<dbReference type="Pfam" id="PF24557">
    <property type="entry name" value="DExH14_plug"/>
    <property type="match status" value="1"/>
</dbReference>
<dbReference type="OrthoDB" id="5575at2759"/>
<evidence type="ECO:0000313" key="3">
    <source>
        <dbReference type="Proteomes" id="UP000195402"/>
    </source>
</evidence>
<feature type="domain" description="DExH14 plug" evidence="1">
    <location>
        <begin position="58"/>
        <end position="151"/>
    </location>
</feature>
<dbReference type="InterPro" id="IPR056379">
    <property type="entry name" value="DExH14_plug"/>
</dbReference>
<dbReference type="STRING" id="56857.A0A200QRN3"/>
<gene>
    <name evidence="2" type="ORF">BVC80_8285g13</name>
</gene>